<name>A0A392VAQ4_9FABA</name>
<dbReference type="AlphaFoldDB" id="A0A392VAQ4"/>
<organism evidence="2 3">
    <name type="scientific">Trifolium medium</name>
    <dbReference type="NCBI Taxonomy" id="97028"/>
    <lineage>
        <taxon>Eukaryota</taxon>
        <taxon>Viridiplantae</taxon>
        <taxon>Streptophyta</taxon>
        <taxon>Embryophyta</taxon>
        <taxon>Tracheophyta</taxon>
        <taxon>Spermatophyta</taxon>
        <taxon>Magnoliopsida</taxon>
        <taxon>eudicotyledons</taxon>
        <taxon>Gunneridae</taxon>
        <taxon>Pentapetalae</taxon>
        <taxon>rosids</taxon>
        <taxon>fabids</taxon>
        <taxon>Fabales</taxon>
        <taxon>Fabaceae</taxon>
        <taxon>Papilionoideae</taxon>
        <taxon>50 kb inversion clade</taxon>
        <taxon>NPAAA clade</taxon>
        <taxon>Hologalegina</taxon>
        <taxon>IRL clade</taxon>
        <taxon>Trifolieae</taxon>
        <taxon>Trifolium</taxon>
    </lineage>
</organism>
<feature type="non-terminal residue" evidence="2">
    <location>
        <position position="72"/>
    </location>
</feature>
<feature type="non-terminal residue" evidence="2">
    <location>
        <position position="1"/>
    </location>
</feature>
<dbReference type="EMBL" id="LXQA011078832">
    <property type="protein sequence ID" value="MCI83935.1"/>
    <property type="molecule type" value="Genomic_DNA"/>
</dbReference>
<protein>
    <submittedName>
        <fullName evidence="2">Uncharacterized protein</fullName>
    </submittedName>
</protein>
<dbReference type="Proteomes" id="UP000265520">
    <property type="component" value="Unassembled WGS sequence"/>
</dbReference>
<reference evidence="2 3" key="1">
    <citation type="journal article" date="2018" name="Front. Plant Sci.">
        <title>Red Clover (Trifolium pratense) and Zigzag Clover (T. medium) - A Picture of Genomic Similarities and Differences.</title>
        <authorList>
            <person name="Dluhosova J."/>
            <person name="Istvanek J."/>
            <person name="Nedelnik J."/>
            <person name="Repkova J."/>
        </authorList>
    </citation>
    <scope>NUCLEOTIDE SEQUENCE [LARGE SCALE GENOMIC DNA]</scope>
    <source>
        <strain evidence="3">cv. 10/8</strain>
        <tissue evidence="2">Leaf</tissue>
    </source>
</reference>
<accession>A0A392VAQ4</accession>
<evidence type="ECO:0000313" key="2">
    <source>
        <dbReference type="EMBL" id="MCI83935.1"/>
    </source>
</evidence>
<evidence type="ECO:0000256" key="1">
    <source>
        <dbReference type="SAM" id="MobiDB-lite"/>
    </source>
</evidence>
<keyword evidence="3" id="KW-1185">Reference proteome</keyword>
<feature type="region of interest" description="Disordered" evidence="1">
    <location>
        <begin position="1"/>
        <end position="27"/>
    </location>
</feature>
<comment type="caution">
    <text evidence="2">The sequence shown here is derived from an EMBL/GenBank/DDBJ whole genome shotgun (WGS) entry which is preliminary data.</text>
</comment>
<proteinExistence type="predicted"/>
<evidence type="ECO:0000313" key="3">
    <source>
        <dbReference type="Proteomes" id="UP000265520"/>
    </source>
</evidence>
<sequence>YDVSEPEAEHVDSGGDEGVPFPRNTLDVGKDASTNALGVSACVPVHGEGEDAASVGCKVNDVMMEQVDGERR</sequence>